<evidence type="ECO:0000313" key="2">
    <source>
        <dbReference type="Proteomes" id="UP000198238"/>
    </source>
</evidence>
<dbReference type="EMBL" id="CP022278">
    <property type="protein sequence ID" value="ASK27305.1"/>
    <property type="molecule type" value="Genomic_DNA"/>
</dbReference>
<sequence>MGGQTGLSAGRLNNGGRLKRFVQTASVPPAALKPAAGYVLESALSRTQMFDIPIHFMPSEIFSDGLVIEET</sequence>
<reference evidence="1 2" key="1">
    <citation type="submission" date="2017-06" db="EMBL/GenBank/DDBJ databases">
        <title>Neisseria chenwenguii sp. nov., isolated from the intestinal contents of Tibetan Plateau Pika in Yushu, Qinghai Province, China.</title>
        <authorList>
            <person name="Zhang G."/>
        </authorList>
    </citation>
    <scope>NUCLEOTIDE SEQUENCE [LARGE SCALE GENOMIC DNA]</scope>
    <source>
        <strain evidence="1 2">10023</strain>
    </source>
</reference>
<dbReference type="RefSeq" id="WP_089036015.1">
    <property type="nucleotide sequence ID" value="NZ_CP022278.1"/>
</dbReference>
<dbReference type="KEGG" id="nei:BG910_05745"/>
<dbReference type="AlphaFoldDB" id="A0A220S285"/>
<gene>
    <name evidence="1" type="ORF">BG910_05745</name>
</gene>
<name>A0A220S285_9NEIS</name>
<dbReference type="Proteomes" id="UP000198238">
    <property type="component" value="Chromosome"/>
</dbReference>
<keyword evidence="2" id="KW-1185">Reference proteome</keyword>
<organism evidence="1 2">
    <name type="scientific">Neisseria chenwenguii</name>
    <dbReference type="NCBI Taxonomy" id="1853278"/>
    <lineage>
        <taxon>Bacteria</taxon>
        <taxon>Pseudomonadati</taxon>
        <taxon>Pseudomonadota</taxon>
        <taxon>Betaproteobacteria</taxon>
        <taxon>Neisseriales</taxon>
        <taxon>Neisseriaceae</taxon>
        <taxon>Neisseria</taxon>
    </lineage>
</organism>
<accession>A0A220S285</accession>
<evidence type="ECO:0000313" key="1">
    <source>
        <dbReference type="EMBL" id="ASK27305.1"/>
    </source>
</evidence>
<proteinExistence type="predicted"/>
<protein>
    <submittedName>
        <fullName evidence="1">Uncharacterized protein</fullName>
    </submittedName>
</protein>